<accession>A0A0L7T6K2</accession>
<dbReference type="FunFam" id="1.10.10.10:FF:000001">
    <property type="entry name" value="LysR family transcriptional regulator"/>
    <property type="match status" value="1"/>
</dbReference>
<dbReference type="SUPFAM" id="SSF53850">
    <property type="entry name" value="Periplasmic binding protein-like II"/>
    <property type="match status" value="1"/>
</dbReference>
<proteinExistence type="inferred from homology"/>
<evidence type="ECO:0000313" key="9">
    <source>
        <dbReference type="Proteomes" id="UP000037088"/>
    </source>
</evidence>
<dbReference type="PANTHER" id="PTHR30346">
    <property type="entry name" value="TRANSCRIPTIONAL DUAL REGULATOR HCAR-RELATED"/>
    <property type="match status" value="1"/>
</dbReference>
<gene>
    <name evidence="6" type="ORF">NG42_14960</name>
    <name evidence="7" type="ORF">NG43_16150</name>
</gene>
<keyword evidence="9" id="KW-1185">Reference proteome</keyword>
<reference evidence="8 9" key="1">
    <citation type="journal article" date="2015" name="Int. J. Syst. Evol. Microbiol.">
        <title>Erwinia iniecta sp. nov., isolated from Russian wheat aphids (Diuraphis noxia).</title>
        <authorList>
            <person name="Campillo T."/>
            <person name="Luna E."/>
            <person name="Portier P."/>
            <person name="Fischer-Le Saux M."/>
            <person name="Lapitan N."/>
            <person name="Tisserat N.A."/>
            <person name="Leach J.E."/>
        </authorList>
    </citation>
    <scope>NUCLEOTIDE SEQUENCE [LARGE SCALE GENOMIC DNA]</scope>
    <source>
        <strain evidence="6 9">B120</strain>
        <strain evidence="7 8">B149</strain>
    </source>
</reference>
<evidence type="ECO:0000313" key="8">
    <source>
        <dbReference type="Proteomes" id="UP000036851"/>
    </source>
</evidence>
<evidence type="ECO:0000256" key="1">
    <source>
        <dbReference type="ARBA" id="ARBA00009437"/>
    </source>
</evidence>
<dbReference type="Proteomes" id="UP000037088">
    <property type="component" value="Unassembled WGS sequence"/>
</dbReference>
<dbReference type="STRING" id="1560201.NG42_14960"/>
<protein>
    <submittedName>
        <fullName evidence="7">LysR family transcriptional regulator</fullName>
    </submittedName>
</protein>
<dbReference type="Pfam" id="PF00126">
    <property type="entry name" value="HTH_1"/>
    <property type="match status" value="1"/>
</dbReference>
<name>A0A0L7T6K2_9GAMM</name>
<dbReference type="Gene3D" id="1.10.10.10">
    <property type="entry name" value="Winged helix-like DNA-binding domain superfamily/Winged helix DNA-binding domain"/>
    <property type="match status" value="1"/>
</dbReference>
<dbReference type="GO" id="GO:0032993">
    <property type="term" value="C:protein-DNA complex"/>
    <property type="evidence" value="ECO:0007669"/>
    <property type="project" value="TreeGrafter"/>
</dbReference>
<dbReference type="EMBL" id="JRXF01000027">
    <property type="protein sequence ID" value="KOC91012.1"/>
    <property type="molecule type" value="Genomic_DNA"/>
</dbReference>
<dbReference type="Gene3D" id="3.40.190.10">
    <property type="entry name" value="Periplasmic binding protein-like II"/>
    <property type="match status" value="2"/>
</dbReference>
<organism evidence="7 8">
    <name type="scientific">Winslowiella iniecta</name>
    <dbReference type="NCBI Taxonomy" id="1560201"/>
    <lineage>
        <taxon>Bacteria</taxon>
        <taxon>Pseudomonadati</taxon>
        <taxon>Pseudomonadota</taxon>
        <taxon>Gammaproteobacteria</taxon>
        <taxon>Enterobacterales</taxon>
        <taxon>Erwiniaceae</taxon>
        <taxon>Winslowiella</taxon>
    </lineage>
</organism>
<dbReference type="GO" id="GO:0003700">
    <property type="term" value="F:DNA-binding transcription factor activity"/>
    <property type="evidence" value="ECO:0007669"/>
    <property type="project" value="InterPro"/>
</dbReference>
<evidence type="ECO:0000256" key="3">
    <source>
        <dbReference type="ARBA" id="ARBA00023125"/>
    </source>
</evidence>
<dbReference type="AlphaFoldDB" id="A0A0L7T6K2"/>
<dbReference type="PANTHER" id="PTHR30346:SF0">
    <property type="entry name" value="HCA OPERON TRANSCRIPTIONAL ACTIVATOR HCAR"/>
    <property type="match status" value="1"/>
</dbReference>
<evidence type="ECO:0000313" key="7">
    <source>
        <dbReference type="EMBL" id="KOC91012.1"/>
    </source>
</evidence>
<comment type="similarity">
    <text evidence="1">Belongs to the LysR transcriptional regulatory family.</text>
</comment>
<evidence type="ECO:0000256" key="4">
    <source>
        <dbReference type="ARBA" id="ARBA00023163"/>
    </source>
</evidence>
<dbReference type="EMBL" id="JRXE01000021">
    <property type="protein sequence ID" value="KOC88803.1"/>
    <property type="molecule type" value="Genomic_DNA"/>
</dbReference>
<comment type="caution">
    <text evidence="7">The sequence shown here is derived from an EMBL/GenBank/DDBJ whole genome shotgun (WGS) entry which is preliminary data.</text>
</comment>
<dbReference type="PROSITE" id="PS50931">
    <property type="entry name" value="HTH_LYSR"/>
    <property type="match status" value="1"/>
</dbReference>
<dbReference type="PATRIC" id="fig|1560201.3.peg.3175"/>
<keyword evidence="4" id="KW-0804">Transcription</keyword>
<dbReference type="GO" id="GO:0003677">
    <property type="term" value="F:DNA binding"/>
    <property type="evidence" value="ECO:0007669"/>
    <property type="project" value="UniProtKB-KW"/>
</dbReference>
<dbReference type="SUPFAM" id="SSF46785">
    <property type="entry name" value="Winged helix' DNA-binding domain"/>
    <property type="match status" value="1"/>
</dbReference>
<dbReference type="CDD" id="cd08414">
    <property type="entry name" value="PBP2_LTTR_aromatics_like"/>
    <property type="match status" value="1"/>
</dbReference>
<feature type="domain" description="HTH lysR-type" evidence="5">
    <location>
        <begin position="3"/>
        <end position="60"/>
    </location>
</feature>
<dbReference type="InterPro" id="IPR005119">
    <property type="entry name" value="LysR_subst-bd"/>
</dbReference>
<dbReference type="InterPro" id="IPR036388">
    <property type="entry name" value="WH-like_DNA-bd_sf"/>
</dbReference>
<keyword evidence="3" id="KW-0238">DNA-binding</keyword>
<evidence type="ECO:0000313" key="6">
    <source>
        <dbReference type="EMBL" id="KOC88803.1"/>
    </source>
</evidence>
<evidence type="ECO:0000259" key="5">
    <source>
        <dbReference type="PROSITE" id="PS50931"/>
    </source>
</evidence>
<dbReference type="InterPro" id="IPR000847">
    <property type="entry name" value="LysR_HTH_N"/>
</dbReference>
<dbReference type="Pfam" id="PF03466">
    <property type="entry name" value="LysR_substrate"/>
    <property type="match status" value="1"/>
</dbReference>
<keyword evidence="2" id="KW-0805">Transcription regulation</keyword>
<dbReference type="Proteomes" id="UP000036851">
    <property type="component" value="Unassembled WGS sequence"/>
</dbReference>
<evidence type="ECO:0000256" key="2">
    <source>
        <dbReference type="ARBA" id="ARBA00023015"/>
    </source>
</evidence>
<dbReference type="PRINTS" id="PR00039">
    <property type="entry name" value="HTHLYSR"/>
</dbReference>
<sequence>MVVDIRILRSFSVVGELEHIGQAAEKLHISQSPLSRQIQLLENELGVELFHREKKRLRLTSEGKHFLSEVQAFLKHHDRLKDRGKNLGKGLAGRLDIGYVEAAIHSRLLPDTLARLGCTSDVDIRLYGFRSKQQIECLRDRTLDLALLHTPPATSEEFEQRKVFSEPIVLAMPKNMTLSAPQPEDLDHQPWIADQEGLNPAARARLLNACAASGFTPNIRLEVSGPLAALSCVEAGLGFTFVQKSLARISSANVSIVELPWFPLEVSIHAVWKRNDTKPLIQRILSALKDF</sequence>
<dbReference type="InterPro" id="IPR036390">
    <property type="entry name" value="WH_DNA-bd_sf"/>
</dbReference>